<feature type="transmembrane region" description="Helical" evidence="1">
    <location>
        <begin position="250"/>
        <end position="267"/>
    </location>
</feature>
<keyword evidence="1" id="KW-0472">Membrane</keyword>
<dbReference type="OrthoDB" id="9861763at2"/>
<sequence>MTWHNLHRRLAIGPDLARWWRDFAHTSASANPDATLHLSSSATVNAQFWLSYLPWRPTAGWAAVAAMLAAGLMARPTGWDWREIALLLLLVDPLWGSIWRLAAGRLEVLPLRGQAIQQRFWLPYLQPDSPAAQLLGWDAHNALPLLFRVALPAVLVAIAVALVLGPTAVWLTIVVTVVSALGWTGRHTFSYVPAALHTAVTISLPWLLTLTQLDVTPAHGAWAAHLTLVLLWSLHNWGEGRCLRVAGDRLGLGLMAAADLGMGLLFIVARMPFWLALVAVLWLPTWLTVYQRRAMGHLQFWWLLAMLISGLALGQVPSS</sequence>
<dbReference type="InParanoid" id="A0A540VBD4"/>
<proteinExistence type="predicted"/>
<accession>A0A540VBD4</accession>
<dbReference type="EMBL" id="VIGC01000028">
    <property type="protein sequence ID" value="TQE94055.1"/>
    <property type="molecule type" value="Genomic_DNA"/>
</dbReference>
<gene>
    <name evidence="2" type="ORF">FKZ61_18360</name>
</gene>
<evidence type="ECO:0000313" key="3">
    <source>
        <dbReference type="Proteomes" id="UP000317371"/>
    </source>
</evidence>
<feature type="transmembrane region" description="Helical" evidence="1">
    <location>
        <begin position="298"/>
        <end position="316"/>
    </location>
</feature>
<organism evidence="2 3">
    <name type="scientific">Litorilinea aerophila</name>
    <dbReference type="NCBI Taxonomy" id="1204385"/>
    <lineage>
        <taxon>Bacteria</taxon>
        <taxon>Bacillati</taxon>
        <taxon>Chloroflexota</taxon>
        <taxon>Caldilineae</taxon>
        <taxon>Caldilineales</taxon>
        <taxon>Caldilineaceae</taxon>
        <taxon>Litorilinea</taxon>
    </lineage>
</organism>
<reference evidence="2 3" key="1">
    <citation type="submission" date="2019-06" db="EMBL/GenBank/DDBJ databases">
        <title>Genome sequence of Litorilinea aerophila BAA-2444.</title>
        <authorList>
            <person name="Maclea K.S."/>
            <person name="Maurais E.G."/>
            <person name="Iannazzi L.C."/>
        </authorList>
    </citation>
    <scope>NUCLEOTIDE SEQUENCE [LARGE SCALE GENOMIC DNA]</scope>
    <source>
        <strain evidence="2 3">ATCC BAA-2444</strain>
    </source>
</reference>
<feature type="transmembrane region" description="Helical" evidence="1">
    <location>
        <begin position="273"/>
        <end position="291"/>
    </location>
</feature>
<dbReference type="RefSeq" id="WP_141611622.1">
    <property type="nucleotide sequence ID" value="NZ_VIGC02000028.1"/>
</dbReference>
<dbReference type="AlphaFoldDB" id="A0A540VBD4"/>
<feature type="transmembrane region" description="Helical" evidence="1">
    <location>
        <begin position="220"/>
        <end position="238"/>
    </location>
</feature>
<keyword evidence="3" id="KW-1185">Reference proteome</keyword>
<protein>
    <submittedName>
        <fullName evidence="2">Uncharacterized protein</fullName>
    </submittedName>
</protein>
<keyword evidence="1" id="KW-0812">Transmembrane</keyword>
<feature type="transmembrane region" description="Helical" evidence="1">
    <location>
        <begin position="153"/>
        <end position="181"/>
    </location>
</feature>
<keyword evidence="1" id="KW-1133">Transmembrane helix</keyword>
<name>A0A540VBD4_9CHLR</name>
<feature type="transmembrane region" description="Helical" evidence="1">
    <location>
        <begin position="188"/>
        <end position="208"/>
    </location>
</feature>
<evidence type="ECO:0000256" key="1">
    <source>
        <dbReference type="SAM" id="Phobius"/>
    </source>
</evidence>
<comment type="caution">
    <text evidence="2">The sequence shown here is derived from an EMBL/GenBank/DDBJ whole genome shotgun (WGS) entry which is preliminary data.</text>
</comment>
<dbReference type="Proteomes" id="UP000317371">
    <property type="component" value="Unassembled WGS sequence"/>
</dbReference>
<evidence type="ECO:0000313" key="2">
    <source>
        <dbReference type="EMBL" id="TQE94055.1"/>
    </source>
</evidence>